<evidence type="ECO:0000313" key="4">
    <source>
        <dbReference type="EMBL" id="THV28551.1"/>
    </source>
</evidence>
<dbReference type="SUPFAM" id="SSF51735">
    <property type="entry name" value="NAD(P)-binding Rossmann-fold domains"/>
    <property type="match status" value="1"/>
</dbReference>
<evidence type="ECO:0000259" key="3">
    <source>
        <dbReference type="Pfam" id="PF01370"/>
    </source>
</evidence>
<dbReference type="AlphaFoldDB" id="A0A4S8PF99"/>
<evidence type="ECO:0000313" key="5">
    <source>
        <dbReference type="Proteomes" id="UP000307378"/>
    </source>
</evidence>
<reference evidence="4 5" key="1">
    <citation type="submission" date="2019-04" db="EMBL/GenBank/DDBJ databases">
        <title>genome sequence of strain W3.</title>
        <authorList>
            <person name="Gao J."/>
            <person name="Sun J."/>
        </authorList>
    </citation>
    <scope>NUCLEOTIDE SEQUENCE [LARGE SCALE GENOMIC DNA]</scope>
    <source>
        <strain evidence="4 5">W3</strain>
    </source>
</reference>
<organism evidence="4 5">
    <name type="scientific">Rhizobium rosettiformans W3</name>
    <dbReference type="NCBI Taxonomy" id="538378"/>
    <lineage>
        <taxon>Bacteria</taxon>
        <taxon>Pseudomonadati</taxon>
        <taxon>Pseudomonadota</taxon>
        <taxon>Alphaproteobacteria</taxon>
        <taxon>Hyphomicrobiales</taxon>
        <taxon>Rhizobiaceae</taxon>
        <taxon>Rhizobium/Agrobacterium group</taxon>
        <taxon>Rhizobium</taxon>
    </lineage>
</organism>
<comment type="similarity">
    <text evidence="2">Belongs to the NAD(P)-dependent epimerase/dehydratase family.</text>
</comment>
<feature type="domain" description="NAD-dependent epimerase/dehydratase" evidence="3">
    <location>
        <begin position="5"/>
        <end position="223"/>
    </location>
</feature>
<name>A0A4S8PF99_9HYPH</name>
<evidence type="ECO:0000256" key="2">
    <source>
        <dbReference type="ARBA" id="ARBA00007637"/>
    </source>
</evidence>
<accession>A0A4S8PF99</accession>
<dbReference type="Proteomes" id="UP000307378">
    <property type="component" value="Unassembled WGS sequence"/>
</dbReference>
<dbReference type="InterPro" id="IPR001509">
    <property type="entry name" value="Epimerase_deHydtase"/>
</dbReference>
<gene>
    <name evidence="4" type="ORF">FAA86_23965</name>
</gene>
<comment type="pathway">
    <text evidence="1">Bacterial outer membrane biogenesis; LPS O-antigen biosynthesis.</text>
</comment>
<dbReference type="RefSeq" id="WP_136543789.1">
    <property type="nucleotide sequence ID" value="NZ_STGU01000043.1"/>
</dbReference>
<sequence length="304" mass="33664">MKSTLVTGASGFVGSFLMTELQRHGIPTIGVSRTDKAGLLKIQSYGEEMDWGPVLEKVDTIVHLAARVHVMKDRASDPLSEFRRANVDATLHLARAAIKAGVRRFIFVSTIKVNGETTRPGHPFRSDDPRKPEGPYAVSKAEAEIALLELGRQTDLEVVILRATLVYGPGVKGNLATLKKWAAFQLPSPFGAIQNRRSLVHLSNLSSAIIAARREPRAVDQIFLVADGTHISTHELLLDLGWKRPPRILDFVFACTFLAALAVPRSTRNRLLSNLEVDVEKARTLLNWNPLPFVRQSTFRPTHD</sequence>
<dbReference type="PANTHER" id="PTHR43000">
    <property type="entry name" value="DTDP-D-GLUCOSE 4,6-DEHYDRATASE-RELATED"/>
    <property type="match status" value="1"/>
</dbReference>
<proteinExistence type="inferred from homology"/>
<dbReference type="Pfam" id="PF01370">
    <property type="entry name" value="Epimerase"/>
    <property type="match status" value="1"/>
</dbReference>
<dbReference type="Gene3D" id="3.40.50.720">
    <property type="entry name" value="NAD(P)-binding Rossmann-like Domain"/>
    <property type="match status" value="1"/>
</dbReference>
<evidence type="ECO:0000256" key="1">
    <source>
        <dbReference type="ARBA" id="ARBA00005125"/>
    </source>
</evidence>
<dbReference type="InterPro" id="IPR036291">
    <property type="entry name" value="NAD(P)-bd_dom_sf"/>
</dbReference>
<protein>
    <submittedName>
        <fullName evidence="4">NAD-dependent epimerase/dehydratase family protein</fullName>
    </submittedName>
</protein>
<dbReference type="EMBL" id="STGU01000043">
    <property type="protein sequence ID" value="THV28551.1"/>
    <property type="molecule type" value="Genomic_DNA"/>
</dbReference>
<comment type="caution">
    <text evidence="4">The sequence shown here is derived from an EMBL/GenBank/DDBJ whole genome shotgun (WGS) entry which is preliminary data.</text>
</comment>